<evidence type="ECO:0000256" key="1">
    <source>
        <dbReference type="SAM" id="Phobius"/>
    </source>
</evidence>
<dbReference type="RefSeq" id="WP_052270476.1">
    <property type="nucleotide sequence ID" value="NZ_CP006577.1"/>
</dbReference>
<proteinExistence type="predicted"/>
<keyword evidence="1" id="KW-1133">Transmembrane helix</keyword>
<accession>A0A075WBU7</accession>
<name>A0A075WBU7_ARCFL</name>
<dbReference type="HOGENOM" id="CLU_145809_0_0_2"/>
<evidence type="ECO:0000313" key="2">
    <source>
        <dbReference type="EMBL" id="AIG97895.1"/>
    </source>
</evidence>
<organism evidence="2 3">
    <name type="scientific">Archaeoglobus fulgidus DSM 8774</name>
    <dbReference type="NCBI Taxonomy" id="1344584"/>
    <lineage>
        <taxon>Archaea</taxon>
        <taxon>Methanobacteriati</taxon>
        <taxon>Methanobacteriota</taxon>
        <taxon>Archaeoglobi</taxon>
        <taxon>Archaeoglobales</taxon>
        <taxon>Archaeoglobaceae</taxon>
        <taxon>Archaeoglobus</taxon>
    </lineage>
</organism>
<protein>
    <submittedName>
        <fullName evidence="2">Uncharacterized protein</fullName>
    </submittedName>
</protein>
<feature type="transmembrane region" description="Helical" evidence="1">
    <location>
        <begin position="129"/>
        <end position="148"/>
    </location>
</feature>
<feature type="transmembrane region" description="Helical" evidence="1">
    <location>
        <begin position="22"/>
        <end position="43"/>
    </location>
</feature>
<gene>
    <name evidence="2" type="ORF">AFULGI_00011120</name>
</gene>
<dbReference type="GeneID" id="24794624"/>
<evidence type="ECO:0000313" key="3">
    <source>
        <dbReference type="Proteomes" id="UP000028501"/>
    </source>
</evidence>
<dbReference type="AlphaFoldDB" id="A0A075WBU7"/>
<sequence length="150" mass="16729">MDARRLEDEVEMPLEGIVYGEVSGWLTIIGILVAIAGIIIGVVTGNSVFDYQSTIKDLLSGHDEEKIWTDDSIFHSEPHGYWFLNVIHTGDGIAMFGIALAVYGGIVGLLLLIVFTFRSREVLLYKKGLYTFLAIAIFCLMVYCAWEAEF</sequence>
<feature type="transmembrane region" description="Helical" evidence="1">
    <location>
        <begin position="93"/>
        <end position="117"/>
    </location>
</feature>
<dbReference type="EMBL" id="CP006577">
    <property type="protein sequence ID" value="AIG97895.1"/>
    <property type="molecule type" value="Genomic_DNA"/>
</dbReference>
<dbReference type="Proteomes" id="UP000028501">
    <property type="component" value="Chromosome"/>
</dbReference>
<keyword evidence="1" id="KW-0472">Membrane</keyword>
<reference evidence="2 3" key="1">
    <citation type="submission" date="2013-07" db="EMBL/GenBank/DDBJ databases">
        <title>Genome of Archaeoglobus fulgidus.</title>
        <authorList>
            <person name="Fiebig A."/>
            <person name="Birkeland N.-K."/>
        </authorList>
    </citation>
    <scope>NUCLEOTIDE SEQUENCE [LARGE SCALE GENOMIC DNA]</scope>
    <source>
        <strain evidence="2 3">DSM 8774</strain>
    </source>
</reference>
<keyword evidence="1" id="KW-0812">Transmembrane</keyword>
<dbReference type="KEGG" id="afg:AFULGI_00011120"/>